<gene>
    <name evidence="2" type="ORF">DIT97_13160</name>
</gene>
<dbReference type="Gene3D" id="2.60.120.260">
    <property type="entry name" value="Galactose-binding domain-like"/>
    <property type="match status" value="1"/>
</dbReference>
<evidence type="ECO:0000313" key="3">
    <source>
        <dbReference type="Proteomes" id="UP000263642"/>
    </source>
</evidence>
<protein>
    <submittedName>
        <fullName evidence="2">Uncharacterized protein</fullName>
    </submittedName>
</protein>
<proteinExistence type="predicted"/>
<dbReference type="EMBL" id="DQAY01000076">
    <property type="protein sequence ID" value="HCO23942.1"/>
    <property type="molecule type" value="Genomic_DNA"/>
</dbReference>
<reference evidence="2 3" key="1">
    <citation type="journal article" date="2018" name="Nat. Biotechnol.">
        <title>A standardized bacterial taxonomy based on genome phylogeny substantially revises the tree of life.</title>
        <authorList>
            <person name="Parks D.H."/>
            <person name="Chuvochina M."/>
            <person name="Waite D.W."/>
            <person name="Rinke C."/>
            <person name="Skarshewski A."/>
            <person name="Chaumeil P.A."/>
            <person name="Hugenholtz P."/>
        </authorList>
    </citation>
    <scope>NUCLEOTIDE SEQUENCE [LARGE SCALE GENOMIC DNA]</scope>
    <source>
        <strain evidence="2">UBA9375</strain>
    </source>
</reference>
<feature type="signal peptide" evidence="1">
    <location>
        <begin position="1"/>
        <end position="24"/>
    </location>
</feature>
<organism evidence="2 3">
    <name type="scientific">Gimesia maris</name>
    <dbReference type="NCBI Taxonomy" id="122"/>
    <lineage>
        <taxon>Bacteria</taxon>
        <taxon>Pseudomonadati</taxon>
        <taxon>Planctomycetota</taxon>
        <taxon>Planctomycetia</taxon>
        <taxon>Planctomycetales</taxon>
        <taxon>Planctomycetaceae</taxon>
        <taxon>Gimesia</taxon>
    </lineage>
</organism>
<dbReference type="Proteomes" id="UP000263642">
    <property type="component" value="Unassembled WGS sequence"/>
</dbReference>
<feature type="chain" id="PRO_5017607391" evidence="1">
    <location>
        <begin position="25"/>
        <end position="91"/>
    </location>
</feature>
<sequence>MRRTLFASPLILLVLILFASRTGAQTTLIPFGKHSTWRYQDDGQPLAPDWIEPKFDDSNWKSGTAPLGYGEADISTTLSFGSAPQQKTITA</sequence>
<keyword evidence="1" id="KW-0732">Signal</keyword>
<evidence type="ECO:0000256" key="1">
    <source>
        <dbReference type="SAM" id="SignalP"/>
    </source>
</evidence>
<evidence type="ECO:0000313" key="2">
    <source>
        <dbReference type="EMBL" id="HCO23942.1"/>
    </source>
</evidence>
<comment type="caution">
    <text evidence="2">The sequence shown here is derived from an EMBL/GenBank/DDBJ whole genome shotgun (WGS) entry which is preliminary data.</text>
</comment>
<feature type="non-terminal residue" evidence="2">
    <location>
        <position position="91"/>
    </location>
</feature>
<name>A0A3D3R7A1_9PLAN</name>
<dbReference type="AlphaFoldDB" id="A0A3D3R7A1"/>
<accession>A0A3D3R7A1</accession>